<dbReference type="CDD" id="cd09274">
    <property type="entry name" value="RNase_HI_RT_Ty3"/>
    <property type="match status" value="1"/>
</dbReference>
<keyword evidence="5" id="KW-0540">Nuclease</keyword>
<dbReference type="InParanoid" id="Q2H9M5"/>
<comment type="subcellular location">
    <subcellularLocation>
        <location evidence="1">Mitochondrion</location>
    </subcellularLocation>
</comment>
<dbReference type="InterPro" id="IPR036397">
    <property type="entry name" value="RNaseH_sf"/>
</dbReference>
<dbReference type="SUPFAM" id="SSF56672">
    <property type="entry name" value="DNA/RNA polymerases"/>
    <property type="match status" value="1"/>
</dbReference>
<dbReference type="InterPro" id="IPR000953">
    <property type="entry name" value="Chromo/chromo_shadow_dom"/>
</dbReference>
<dbReference type="InterPro" id="IPR023780">
    <property type="entry name" value="Chromo_domain"/>
</dbReference>
<sequence>MPVYVTNLGKTNPIILGIPWLKLHNPTCFWTEMRLVFNSPHCRHHCLPWDLPAGGCEAPRAEPPERFTKPILPCRKATTEDQPRRTPPPTPTTSYRKTTVEDVPDEEFTTKRAHPDGDELLIQVTPKPAGPAKRNVSPSPVVLSAGSRRPTQRRRPTPILKTAGRPRNMKLDTNDIRCVQAMNFLQFCKQEGSFATTTTLAELRQLVEDEENLDMLQELPRGFVEIPQLKETSFRRIMTGDYTLEDAKRVFDPYFHDFLQTNLDETARTETLRRKIMPSDIDKFLAEKPRPTAEDIKSRLPAEFHHHVEHFLPKNAETLPPHRHWDHKIELVPGKQAPYSKNRPFSPEELRCIKKWIDENLAKGWIRASSSPAAAPLLLAAKPGGGIRICQDYRGLNAVTIKNRYPLPLIRETLDSLCNAKFYTKLDVIAAFNRVRVAQGHEWMTAFITRFGLYESLVTPFGLCNAPATFQNYINHLLHDALDVYCTAYLDDVLVYSRTRKEHTTHVNEVIRRLGEAGLQIDIGKSEFYTQKTKYLGLIISTSGLSMDPEKVKAIVDWQDPTSVKELQQFLGFANFYRRFIQGYSGIIEPLTRLLRKETAWSWTSDQRQSFEELKNAFTKAPILAYFDYSKRTVVETDASNWASGGVLSQYDDNGKLRPVAFFSAKHSSAECNYEIYDKELLAIVKALEEWRPELYGTRESFEIYTDHKNLQTFMTTKQLNQRQVRWAEFLSQFNFQITYRPGSKATLPDALSRLPGSQPAGMDDERLQYRKRTVLPAEKVHPTILEQLLDDARENNDSDLVATLTAEPDNIALIDLIREGYDNDSTAQAMVTALQTPGARRWPKALRRALRCDKSECKIIDGLIYFRGRLFVPDHTGLRLAVAHRTHSSGPAGHPGRVKTIDLLNRSYWWPGLSRFAADFVKGCALCFRTKTPRSAPPGFLKPLEVPLRAWADISMDHIVDLPECTRNGKTYRHILVVVDRLTKMRHLIPVTGLDTDEVVDSFLHHVFKLHGAPDSIISDRGSAFVSGVWQRLSARLKTTLHPSSAFHPETDGQTEIVNASVHKFLRAFVSFTQDDWVDWLPLAEFSMNNQVNETTGISPFFANYGFNPRLGVEPPQPRPPNLSDHMKKEYLRADAVALRFERILTQLTALTRQSQQRYEDNANARRDEAPTFRPGDQVMVSLEHMATNRPKKKWDDKWDGPFPVLKVYKGAVVVDLPDNIKVDKSFHTSKVRLYEAPSIQGQDELNAAERRNVKGRIAKRDDDGIIQDEWQFEKILDVHDEDKETSGLTYLVKWKHYDEPTWQPEQDLKGCKDVLKLFHDKYPEKPGPPNWVKDKRPRGRPRKKQQDLLSVSVPLRELPLSSSHNSVISQNLTLSRDSPDLAP</sequence>
<dbReference type="eggNOG" id="KOG0017">
    <property type="taxonomic scope" value="Eukaryota"/>
</dbReference>
<dbReference type="VEuPathDB" id="FungiDB:CHGG_03079"/>
<feature type="domain" description="Chromo" evidence="12">
    <location>
        <begin position="1272"/>
        <end position="1332"/>
    </location>
</feature>
<feature type="domain" description="Integrase catalytic" evidence="14">
    <location>
        <begin position="944"/>
        <end position="1109"/>
    </location>
</feature>
<dbReference type="GO" id="GO:0015074">
    <property type="term" value="P:DNA integration"/>
    <property type="evidence" value="ECO:0007669"/>
    <property type="project" value="InterPro"/>
</dbReference>
<dbReference type="SMART" id="SM00298">
    <property type="entry name" value="CHROMO"/>
    <property type="match status" value="1"/>
</dbReference>
<dbReference type="Pfam" id="PF17921">
    <property type="entry name" value="Integrase_H2C2"/>
    <property type="match status" value="1"/>
</dbReference>
<dbReference type="Pfam" id="PF00078">
    <property type="entry name" value="RVT_1"/>
    <property type="match status" value="1"/>
</dbReference>
<dbReference type="GO" id="GO:0003964">
    <property type="term" value="F:RNA-directed DNA polymerase activity"/>
    <property type="evidence" value="ECO:0007669"/>
    <property type="project" value="UniProtKB-KW"/>
</dbReference>
<dbReference type="GO" id="GO:0005739">
    <property type="term" value="C:mitochondrion"/>
    <property type="evidence" value="ECO:0007669"/>
    <property type="project" value="UniProtKB-SubCell"/>
</dbReference>
<keyword evidence="8" id="KW-0694">RNA-binding</keyword>
<keyword evidence="3" id="KW-0808">Transferase</keyword>
<evidence type="ECO:0000256" key="4">
    <source>
        <dbReference type="ARBA" id="ARBA00022695"/>
    </source>
</evidence>
<dbReference type="Pfam" id="PF17917">
    <property type="entry name" value="RT_RNaseH"/>
    <property type="match status" value="1"/>
</dbReference>
<dbReference type="InterPro" id="IPR050951">
    <property type="entry name" value="Retrovirus_Pol_polyprotein"/>
</dbReference>
<evidence type="ECO:0008006" key="18">
    <source>
        <dbReference type="Google" id="ProtNLM"/>
    </source>
</evidence>
<dbReference type="OMA" id="CESTINP"/>
<dbReference type="RefSeq" id="XP_001229595.1">
    <property type="nucleotide sequence ID" value="XM_001229594.1"/>
</dbReference>
<reference evidence="16" key="1">
    <citation type="submission" date="2005-03" db="EMBL/GenBank/DDBJ databases">
        <authorList>
            <person name="Giovannoni S.J."/>
            <person name="Cho J.-C."/>
            <person name="Ferriera S."/>
            <person name="Johnson J."/>
            <person name="Kravitz S."/>
            <person name="Halpern A."/>
            <person name="Remington K."/>
            <person name="Beeson K."/>
            <person name="Tran B."/>
            <person name="Rogers Y.-H."/>
            <person name="Friedman R."/>
            <person name="Venter J.C."/>
        </authorList>
    </citation>
    <scope>NUCLEOTIDE SEQUENCE</scope>
    <source>
        <strain evidence="16">CBS 148.51</strain>
    </source>
</reference>
<feature type="region of interest" description="Disordered" evidence="11">
    <location>
        <begin position="63"/>
        <end position="166"/>
    </location>
</feature>
<evidence type="ECO:0000256" key="6">
    <source>
        <dbReference type="ARBA" id="ARBA00022759"/>
    </source>
</evidence>
<feature type="region of interest" description="Disordered" evidence="11">
    <location>
        <begin position="1365"/>
        <end position="1385"/>
    </location>
</feature>
<dbReference type="Gene3D" id="3.30.420.10">
    <property type="entry name" value="Ribonuclease H-like superfamily/Ribonuclease H"/>
    <property type="match status" value="1"/>
</dbReference>
<evidence type="ECO:0000313" key="16">
    <source>
        <dbReference type="EMBL" id="EAQ91144.1"/>
    </source>
</evidence>
<keyword evidence="10" id="KW-0496">Mitochondrion</keyword>
<dbReference type="FunFam" id="3.30.70.270:FF:000063">
    <property type="entry name" value="Zinc knuckle domaincontaining protein"/>
    <property type="match status" value="1"/>
</dbReference>
<feature type="region of interest" description="Disordered" evidence="11">
    <location>
        <begin position="1321"/>
        <end position="1353"/>
    </location>
</feature>
<dbReference type="Gene3D" id="2.40.50.40">
    <property type="match status" value="1"/>
</dbReference>
<dbReference type="InterPro" id="IPR043502">
    <property type="entry name" value="DNA/RNA_pol_sf"/>
</dbReference>
<dbReference type="InterPro" id="IPR043128">
    <property type="entry name" value="Rev_trsase/Diguanyl_cyclase"/>
</dbReference>
<feature type="compositionally biased region" description="Polar residues" evidence="11">
    <location>
        <begin position="1365"/>
        <end position="1378"/>
    </location>
</feature>
<reference evidence="17" key="3">
    <citation type="journal article" date="2015" name="Genome Announc.">
        <title>Draft genome sequence of the cellulolytic fungus Chaetomium globosum.</title>
        <authorList>
            <person name="Cuomo C.A."/>
            <person name="Untereiner W.A."/>
            <person name="Ma L.-J."/>
            <person name="Grabherr M."/>
            <person name="Birren B.W."/>
        </authorList>
    </citation>
    <scope>NUCLEOTIDE SEQUENCE [LARGE SCALE GENOMIC DNA]</scope>
    <source>
        <strain evidence="17">ATCC 6205 / CBS 148.51 / DSM 1962 / NBRC 6347 / NRRL 1970</strain>
    </source>
</reference>
<feature type="domain" description="Reverse transcriptase" evidence="13">
    <location>
        <begin position="361"/>
        <end position="540"/>
    </location>
</feature>
<dbReference type="InterPro" id="IPR041588">
    <property type="entry name" value="Integrase_H2C2"/>
</dbReference>
<dbReference type="PANTHER" id="PTHR37984">
    <property type="entry name" value="PROTEIN CBG26694"/>
    <property type="match status" value="1"/>
</dbReference>
<dbReference type="GO" id="GO:0003723">
    <property type="term" value="F:RNA binding"/>
    <property type="evidence" value="ECO:0007669"/>
    <property type="project" value="UniProtKB-KW"/>
</dbReference>
<organism evidence="16 17">
    <name type="scientific">Chaetomium globosum (strain ATCC 6205 / CBS 148.51 / DSM 1962 / NBRC 6347 / NRRL 1970)</name>
    <name type="common">Soil fungus</name>
    <dbReference type="NCBI Taxonomy" id="306901"/>
    <lineage>
        <taxon>Eukaryota</taxon>
        <taxon>Fungi</taxon>
        <taxon>Dikarya</taxon>
        <taxon>Ascomycota</taxon>
        <taxon>Pezizomycotina</taxon>
        <taxon>Sordariomycetes</taxon>
        <taxon>Sordariomycetidae</taxon>
        <taxon>Sordariales</taxon>
        <taxon>Chaetomiaceae</taxon>
        <taxon>Chaetomium</taxon>
    </lineage>
</organism>
<dbReference type="SUPFAM" id="SSF53098">
    <property type="entry name" value="Ribonuclease H-like"/>
    <property type="match status" value="1"/>
</dbReference>
<dbReference type="PROSITE" id="PS50994">
    <property type="entry name" value="INTEGRASE"/>
    <property type="match status" value="1"/>
</dbReference>
<dbReference type="Proteomes" id="UP000001056">
    <property type="component" value="Unassembled WGS sequence"/>
</dbReference>
<dbReference type="CDD" id="cd01647">
    <property type="entry name" value="RT_LTR"/>
    <property type="match status" value="1"/>
</dbReference>
<dbReference type="PROSITE" id="PS50878">
    <property type="entry name" value="RT_POL"/>
    <property type="match status" value="1"/>
</dbReference>
<evidence type="ECO:0000256" key="10">
    <source>
        <dbReference type="ARBA" id="ARBA00023128"/>
    </source>
</evidence>
<evidence type="ECO:0000256" key="8">
    <source>
        <dbReference type="ARBA" id="ARBA00022884"/>
    </source>
</evidence>
<dbReference type="HOGENOM" id="CLU_000384_38_1_1"/>
<dbReference type="RefSeq" id="XP_001228881.1">
    <property type="nucleotide sequence ID" value="XM_001228880.1"/>
</dbReference>
<dbReference type="GeneID" id="4389528"/>
<evidence type="ECO:0000259" key="12">
    <source>
        <dbReference type="PROSITE" id="PS50013"/>
    </source>
</evidence>
<dbReference type="SUPFAM" id="SSF54160">
    <property type="entry name" value="Chromo domain-like"/>
    <property type="match status" value="1"/>
</dbReference>
<dbReference type="OrthoDB" id="5152741at2759"/>
<evidence type="ECO:0000313" key="17">
    <source>
        <dbReference type="Proteomes" id="UP000001056"/>
    </source>
</evidence>
<comment type="subunit">
    <text evidence="2">Component of the NuA4 histone acetyltransferase complex.</text>
</comment>
<keyword evidence="4" id="KW-0548">Nucleotidyltransferase</keyword>
<evidence type="ECO:0000259" key="14">
    <source>
        <dbReference type="PROSITE" id="PS50994"/>
    </source>
</evidence>
<dbReference type="Gene3D" id="1.10.340.70">
    <property type="match status" value="1"/>
</dbReference>
<gene>
    <name evidence="15" type="ORF">CHGG_02365</name>
    <name evidence="16" type="ORF">CHGG_03079</name>
</gene>
<dbReference type="InterPro" id="IPR012337">
    <property type="entry name" value="RNaseH-like_sf"/>
</dbReference>
<dbReference type="PANTHER" id="PTHR37984:SF5">
    <property type="entry name" value="PROTEIN NYNRIN-LIKE"/>
    <property type="match status" value="1"/>
</dbReference>
<dbReference type="InterPro" id="IPR016197">
    <property type="entry name" value="Chromo-like_dom_sf"/>
</dbReference>
<keyword evidence="6" id="KW-0255">Endonuclease</keyword>
<evidence type="ECO:0000256" key="11">
    <source>
        <dbReference type="SAM" id="MobiDB-lite"/>
    </source>
</evidence>
<dbReference type="GO" id="GO:0005634">
    <property type="term" value="C:nucleus"/>
    <property type="evidence" value="ECO:0007669"/>
    <property type="project" value="UniProtKB-ARBA"/>
</dbReference>
<evidence type="ECO:0000259" key="13">
    <source>
        <dbReference type="PROSITE" id="PS50878"/>
    </source>
</evidence>
<protein>
    <recommendedName>
        <fullName evidence="18">Reverse transcriptase</fullName>
    </recommendedName>
</protein>
<keyword evidence="17" id="KW-1185">Reference proteome</keyword>
<dbReference type="GeneID" id="4389062"/>
<dbReference type="CDD" id="cd00024">
    <property type="entry name" value="CD_CSD"/>
    <property type="match status" value="1"/>
</dbReference>
<dbReference type="GO" id="GO:0016787">
    <property type="term" value="F:hydrolase activity"/>
    <property type="evidence" value="ECO:0007669"/>
    <property type="project" value="UniProtKB-KW"/>
</dbReference>
<dbReference type="EMBL" id="CH408030">
    <property type="protein sequence ID" value="EAQ90430.1"/>
    <property type="molecule type" value="Genomic_DNA"/>
</dbReference>
<feature type="compositionally biased region" description="Basic and acidic residues" evidence="11">
    <location>
        <begin position="108"/>
        <end position="117"/>
    </location>
</feature>
<dbReference type="InterPro" id="IPR001584">
    <property type="entry name" value="Integrase_cat-core"/>
</dbReference>
<keyword evidence="9" id="KW-0695">RNA-directed DNA polymerase</keyword>
<name>Q2H9M5_CHAGB</name>
<dbReference type="Gene3D" id="3.30.70.270">
    <property type="match status" value="2"/>
</dbReference>
<dbReference type="InterPro" id="IPR000477">
    <property type="entry name" value="RT_dom"/>
</dbReference>
<dbReference type="GO" id="GO:0006338">
    <property type="term" value="P:chromatin remodeling"/>
    <property type="evidence" value="ECO:0007669"/>
    <property type="project" value="UniProtKB-ARBA"/>
</dbReference>
<dbReference type="Gene3D" id="3.10.10.10">
    <property type="entry name" value="HIV Type 1 Reverse Transcriptase, subunit A, domain 1"/>
    <property type="match status" value="1"/>
</dbReference>
<reference evidence="16" key="2">
    <citation type="submission" date="2006-02" db="EMBL/GenBank/DDBJ databases">
        <title>Annotation of the Chaetomium globosum CBS 148.51 Genome.</title>
        <authorList>
            <consortium name="The Broad Institute Genome Sequencing Platform"/>
            <person name="Birren B."/>
            <person name="Lander E."/>
            <person name="Galagan J."/>
            <person name="Devon K."/>
            <person name="Nusbaum C."/>
            <person name="Ma L.-J."/>
            <person name="Jaffe D."/>
            <person name="Butler J."/>
            <person name="Alvarez P."/>
            <person name="Gnerre S."/>
            <person name="Grabherr M."/>
            <person name="Kleber M."/>
            <person name="Mauceli E."/>
            <person name="Brockman W."/>
            <person name="Rounsley S."/>
            <person name="Young S."/>
            <person name="LaButti K."/>
            <person name="Pushparaj V."/>
            <person name="DeCaprio D."/>
            <person name="Crawford M."/>
            <person name="Koehrsen M."/>
            <person name="Engels R."/>
            <person name="Montgomery P."/>
            <person name="Pearson M."/>
            <person name="Howarth C."/>
            <person name="Kodira C."/>
            <person name="Yandava C."/>
            <person name="Zeng Q."/>
            <person name="Alvarado L."/>
            <person name="Oleary S."/>
            <person name="Untereiner W."/>
        </authorList>
    </citation>
    <scope>NUCLEOTIDE SEQUENCE</scope>
    <source>
        <strain evidence="16">CBS 148.51</strain>
    </source>
</reference>
<evidence type="ECO:0000256" key="2">
    <source>
        <dbReference type="ARBA" id="ARBA00011353"/>
    </source>
</evidence>
<evidence type="ECO:0000256" key="9">
    <source>
        <dbReference type="ARBA" id="ARBA00022918"/>
    </source>
</evidence>
<evidence type="ECO:0000256" key="1">
    <source>
        <dbReference type="ARBA" id="ARBA00004173"/>
    </source>
</evidence>
<dbReference type="InterPro" id="IPR041373">
    <property type="entry name" value="RT_RNaseH"/>
</dbReference>
<dbReference type="PROSITE" id="PS50013">
    <property type="entry name" value="CHROMO_2"/>
    <property type="match status" value="1"/>
</dbReference>
<proteinExistence type="predicted"/>
<evidence type="ECO:0000256" key="7">
    <source>
        <dbReference type="ARBA" id="ARBA00022801"/>
    </source>
</evidence>
<accession>Q2H9M5</accession>
<dbReference type="EMBL" id="CH408030">
    <property type="protein sequence ID" value="EAQ91144.1"/>
    <property type="molecule type" value="Genomic_DNA"/>
</dbReference>
<dbReference type="Pfam" id="PF00385">
    <property type="entry name" value="Chromo"/>
    <property type="match status" value="1"/>
</dbReference>
<dbReference type="VEuPathDB" id="FungiDB:CHGG_02365"/>
<evidence type="ECO:0000256" key="5">
    <source>
        <dbReference type="ARBA" id="ARBA00022722"/>
    </source>
</evidence>
<evidence type="ECO:0000256" key="3">
    <source>
        <dbReference type="ARBA" id="ARBA00022679"/>
    </source>
</evidence>
<keyword evidence="7" id="KW-0378">Hydrolase</keyword>
<dbReference type="FunCoup" id="Q2H9M5">
    <property type="interactions" value="23"/>
</dbReference>
<evidence type="ECO:0000313" key="15">
    <source>
        <dbReference type="EMBL" id="EAQ90430.1"/>
    </source>
</evidence>
<dbReference type="GO" id="GO:0004519">
    <property type="term" value="F:endonuclease activity"/>
    <property type="evidence" value="ECO:0007669"/>
    <property type="project" value="UniProtKB-KW"/>
</dbReference>